<reference evidence="3" key="1">
    <citation type="submission" date="2022-11" db="EMBL/GenBank/DDBJ databases">
        <authorList>
            <person name="Morgan W.R."/>
            <person name="Tartar A."/>
        </authorList>
    </citation>
    <scope>NUCLEOTIDE SEQUENCE</scope>
    <source>
        <strain evidence="3">ARSEF 373</strain>
    </source>
</reference>
<dbReference type="PROSITE" id="PS50966">
    <property type="entry name" value="ZF_SWIM"/>
    <property type="match status" value="1"/>
</dbReference>
<gene>
    <name evidence="3" type="ORF">N0F65_004324</name>
</gene>
<dbReference type="GO" id="GO:0008270">
    <property type="term" value="F:zinc ion binding"/>
    <property type="evidence" value="ECO:0007669"/>
    <property type="project" value="UniProtKB-KW"/>
</dbReference>
<name>A0AAV2ZD48_9STRA</name>
<evidence type="ECO:0000313" key="4">
    <source>
        <dbReference type="Proteomes" id="UP001146120"/>
    </source>
</evidence>
<keyword evidence="4" id="KW-1185">Reference proteome</keyword>
<organism evidence="3 4">
    <name type="scientific">Lagenidium giganteum</name>
    <dbReference type="NCBI Taxonomy" id="4803"/>
    <lineage>
        <taxon>Eukaryota</taxon>
        <taxon>Sar</taxon>
        <taxon>Stramenopiles</taxon>
        <taxon>Oomycota</taxon>
        <taxon>Peronosporomycetes</taxon>
        <taxon>Pythiales</taxon>
        <taxon>Pythiaceae</taxon>
    </lineage>
</organism>
<keyword evidence="1" id="KW-0479">Metal-binding</keyword>
<proteinExistence type="predicted"/>
<evidence type="ECO:0000259" key="2">
    <source>
        <dbReference type="PROSITE" id="PS50966"/>
    </source>
</evidence>
<dbReference type="AlphaFoldDB" id="A0AAV2ZD48"/>
<keyword evidence="1" id="KW-0863">Zinc-finger</keyword>
<sequence length="79" mass="9313">MKQNIGGVSCSKEQRSRLHVRRVRARRLCLHEETLLPLSCTCVFVKNMRLPCRHVIAFRVHVIRCDHAVPIEMIDERYT</sequence>
<comment type="caution">
    <text evidence="3">The sequence shown here is derived from an EMBL/GenBank/DDBJ whole genome shotgun (WGS) entry which is preliminary data.</text>
</comment>
<reference evidence="3" key="2">
    <citation type="journal article" date="2023" name="Microbiol Resour">
        <title>Decontamination and Annotation of the Draft Genome Sequence of the Oomycete Lagenidium giganteum ARSEF 373.</title>
        <authorList>
            <person name="Morgan W.R."/>
            <person name="Tartar A."/>
        </authorList>
    </citation>
    <scope>NUCLEOTIDE SEQUENCE</scope>
    <source>
        <strain evidence="3">ARSEF 373</strain>
    </source>
</reference>
<dbReference type="InterPro" id="IPR007527">
    <property type="entry name" value="Znf_SWIM"/>
</dbReference>
<protein>
    <recommendedName>
        <fullName evidence="2">SWIM-type domain-containing protein</fullName>
    </recommendedName>
</protein>
<evidence type="ECO:0000313" key="3">
    <source>
        <dbReference type="EMBL" id="DBA04216.1"/>
    </source>
</evidence>
<feature type="domain" description="SWIM-type" evidence="2">
    <location>
        <begin position="32"/>
        <end position="63"/>
    </location>
</feature>
<accession>A0AAV2ZD48</accession>
<dbReference type="Proteomes" id="UP001146120">
    <property type="component" value="Unassembled WGS sequence"/>
</dbReference>
<dbReference type="EMBL" id="DAKRPA010000011">
    <property type="protein sequence ID" value="DBA04216.1"/>
    <property type="molecule type" value="Genomic_DNA"/>
</dbReference>
<evidence type="ECO:0000256" key="1">
    <source>
        <dbReference type="PROSITE-ProRule" id="PRU00325"/>
    </source>
</evidence>
<keyword evidence="1" id="KW-0862">Zinc</keyword>